<dbReference type="GO" id="GO:0051225">
    <property type="term" value="P:spindle assembly"/>
    <property type="evidence" value="ECO:0007669"/>
    <property type="project" value="TreeGrafter"/>
</dbReference>
<evidence type="ECO:0000256" key="9">
    <source>
        <dbReference type="SAM" id="MobiDB-lite"/>
    </source>
</evidence>
<evidence type="ECO:0000256" key="5">
    <source>
        <dbReference type="ARBA" id="ARBA00023212"/>
    </source>
</evidence>
<comment type="subunit">
    <text evidence="7">Component of the gamma-tubulin ring complex (gTuRC) consisting of TUBGCP2, TUBGCP3, TUBGCP4, TUBGCP5 and TUBGCP6 and gamma-tubulin TUBG1 or TUBG2. TUBGCP2, TUBGCP3, TUBGCP4, TUBGCP5 and TUBGCP6 assemble in a 5:5:2:1:1 stoichiometry; each is associated with a gamma-tubulin, thereby arranging 14 gamma-tubulins in a helical manner. Gamma-tubulin at the first position is blocked by TUBGCP3 at the last position, allowing 13 protafilaments to grow into a microtubule. The gTuRC (via TUBGCP3 and TUBGCP6) interacts with ACTB and MZT1; the interactions form a luminal bridge that stabilizes the initial structure during complex assembly. The gTuRC (via TUBGCP2) interacts with MZT2A/MZT2B and CDK5RAP2 (via CM1 motif); the interactions play a role in gTuRC activation. Interacts with ATF5; the ATF5:PCNT:polyglutamylated tubulin (PGT) tripartite unites the mother centriole and the pericentriolar material (PCM) in the centrosome.</text>
</comment>
<dbReference type="Proteomes" id="UP000593567">
    <property type="component" value="Unassembled WGS sequence"/>
</dbReference>
<dbReference type="GO" id="GO:0000278">
    <property type="term" value="P:mitotic cell cycle"/>
    <property type="evidence" value="ECO:0007669"/>
    <property type="project" value="TreeGrafter"/>
</dbReference>
<sequence>MAAQHEYEAHALVRELSVTLGADRGDIGPEKYVESLMKQRGSYNPDQISNHHSKKAIAEFSTTPVEFTAKYEDLKLKNVRDVDAVTYITAEIVKDESVHSHLKSHAVKKADKAGVSLSTHTLPKSSSKTTREVSAVDLSQLKKSLRQQSEHPAALMSSDMLKQITGNPKREANISIPLQPSWVFERPHLNGGVVQESNKLGESRKSRGVPVGKLPEAYQEKVVMEQLLACLLGHSGEIIQLTQDADKQMTFTLDQTLQPSHRDHVQRILPLCSAYATITQFIRDKSSFENGLVNQALVEGLDKFCTKFTTLVCQLETKFLQGQLTLSHLWFYLQPTISHFSLLESICSSINKGNNFGANTLSLLHNRLKILTGDAQCSSLCVELGERAAVPYLHMLELWLYRGIIQDPYAEFMVSEDASVSKERLIEQYNDTYWEKRYTLCRERIPVYMEMYSDEILSTGKYLNVVRLCGQLIRHPNAREISYNSQDTGYRESIESAYSYASQLLLDLFYQQYHLKDRFRSFKRFFLLDQGDFIVQFMDMTNEELKKPISRISEQKLESLLELAIRTSTANCDPYKDDIRVSLLGHDLITQLLTILSLESTYEKDVKQINPTDLNLSGLEAFSFSCTVQWPLSLVFNKKVLFRYQMLFRHLFYMKHVERLLNAVWVNNSTAKGYTRQQLHQFSSAFLLRHKMLNFIQHLQYYMMIEVIDSYWTEFETSLKDVSNVDEVLNQHMNMLNKCLRDCMLTNPELLKTLSKLQSVCILYCNFMQRTYHSADVDQELSGLTLTSSLQAVPTITVQQKKNKQAMVAQHVSDMALDDSFYKTIANFDKNFTETLMQLLNAISELNAETKLLHILDRVNYNDFYSS</sequence>
<comment type="similarity">
    <text evidence="2 8">Belongs to the TUBGCP family.</text>
</comment>
<dbReference type="Pfam" id="PF17681">
    <property type="entry name" value="GCP_N_terminal"/>
    <property type="match status" value="1"/>
</dbReference>
<comment type="function">
    <text evidence="6">Component of the gamma-tubulin ring complex (gTuRC) which mediates microtubule nucleation. The gTuRC regulates the minus-end nucleation of alpha-beta tubulin heterodimers that grow into microtubule protafilaments, a critical step in centrosome duplication and spindle formation. Plays a role in neuronal migration.</text>
</comment>
<gene>
    <name evidence="12" type="ORF">EB796_020551</name>
</gene>
<dbReference type="GO" id="GO:0051011">
    <property type="term" value="F:microtubule minus-end binding"/>
    <property type="evidence" value="ECO:0007669"/>
    <property type="project" value="TreeGrafter"/>
</dbReference>
<keyword evidence="5 8" id="KW-0206">Cytoskeleton</keyword>
<dbReference type="GO" id="GO:0000922">
    <property type="term" value="C:spindle pole"/>
    <property type="evidence" value="ECO:0007669"/>
    <property type="project" value="InterPro"/>
</dbReference>
<comment type="subcellular location">
    <subcellularLocation>
        <location evidence="1">Cytoplasm</location>
        <location evidence="1">Cytoskeleton</location>
        <location evidence="1">Microtubule organizing center</location>
        <location evidence="1">Centrosome</location>
    </subcellularLocation>
</comment>
<dbReference type="AlphaFoldDB" id="A0A7J7J6I9"/>
<keyword evidence="3 8" id="KW-0963">Cytoplasm</keyword>
<evidence type="ECO:0000313" key="12">
    <source>
        <dbReference type="EMBL" id="KAF6021141.1"/>
    </source>
</evidence>
<comment type="caution">
    <text evidence="12">The sequence shown here is derived from an EMBL/GenBank/DDBJ whole genome shotgun (WGS) entry which is preliminary data.</text>
</comment>
<dbReference type="GO" id="GO:0000930">
    <property type="term" value="C:gamma-tubulin complex"/>
    <property type="evidence" value="ECO:0007669"/>
    <property type="project" value="TreeGrafter"/>
</dbReference>
<keyword evidence="4 8" id="KW-0493">Microtubule</keyword>
<feature type="compositionally biased region" description="Polar residues" evidence="9">
    <location>
        <begin position="116"/>
        <end position="128"/>
    </location>
</feature>
<feature type="region of interest" description="Disordered" evidence="9">
    <location>
        <begin position="113"/>
        <end position="133"/>
    </location>
</feature>
<evidence type="ECO:0000259" key="10">
    <source>
        <dbReference type="Pfam" id="PF04130"/>
    </source>
</evidence>
<dbReference type="GO" id="GO:0051321">
    <property type="term" value="P:meiotic cell cycle"/>
    <property type="evidence" value="ECO:0007669"/>
    <property type="project" value="TreeGrafter"/>
</dbReference>
<evidence type="ECO:0000256" key="7">
    <source>
        <dbReference type="ARBA" id="ARBA00093572"/>
    </source>
</evidence>
<dbReference type="GO" id="GO:0007020">
    <property type="term" value="P:microtubule nucleation"/>
    <property type="evidence" value="ECO:0007669"/>
    <property type="project" value="InterPro"/>
</dbReference>
<evidence type="ECO:0000256" key="3">
    <source>
        <dbReference type="ARBA" id="ARBA00022490"/>
    </source>
</evidence>
<evidence type="ECO:0000313" key="13">
    <source>
        <dbReference type="Proteomes" id="UP000593567"/>
    </source>
</evidence>
<dbReference type="GO" id="GO:0043015">
    <property type="term" value="F:gamma-tubulin binding"/>
    <property type="evidence" value="ECO:0007669"/>
    <property type="project" value="InterPro"/>
</dbReference>
<evidence type="ECO:0000256" key="1">
    <source>
        <dbReference type="ARBA" id="ARBA00004300"/>
    </source>
</evidence>
<name>A0A7J7J6I9_BUGNE</name>
<dbReference type="PANTHER" id="PTHR19302:SF13">
    <property type="entry name" value="GAMMA-TUBULIN COMPLEX COMPONENT 2"/>
    <property type="match status" value="1"/>
</dbReference>
<dbReference type="InterPro" id="IPR040457">
    <property type="entry name" value="GCP_C"/>
</dbReference>
<keyword evidence="13" id="KW-1185">Reference proteome</keyword>
<dbReference type="GO" id="GO:0005874">
    <property type="term" value="C:microtubule"/>
    <property type="evidence" value="ECO:0007669"/>
    <property type="project" value="UniProtKB-KW"/>
</dbReference>
<feature type="domain" description="Gamma tubulin complex component C-terminal" evidence="10">
    <location>
        <begin position="515"/>
        <end position="865"/>
    </location>
</feature>
<dbReference type="PANTHER" id="PTHR19302">
    <property type="entry name" value="GAMMA TUBULIN COMPLEX PROTEIN"/>
    <property type="match status" value="1"/>
</dbReference>
<proteinExistence type="inferred from homology"/>
<dbReference type="GO" id="GO:0005813">
    <property type="term" value="C:centrosome"/>
    <property type="evidence" value="ECO:0007669"/>
    <property type="project" value="UniProtKB-SubCell"/>
</dbReference>
<dbReference type="Gene3D" id="1.20.120.1900">
    <property type="entry name" value="Gamma-tubulin complex, C-terminal domain"/>
    <property type="match status" value="1"/>
</dbReference>
<dbReference type="GO" id="GO:0031122">
    <property type="term" value="P:cytoplasmic microtubule organization"/>
    <property type="evidence" value="ECO:0007669"/>
    <property type="project" value="TreeGrafter"/>
</dbReference>
<evidence type="ECO:0000256" key="4">
    <source>
        <dbReference type="ARBA" id="ARBA00022701"/>
    </source>
</evidence>
<evidence type="ECO:0000256" key="8">
    <source>
        <dbReference type="RuleBase" id="RU363050"/>
    </source>
</evidence>
<dbReference type="OrthoDB" id="2192946at2759"/>
<reference evidence="12" key="1">
    <citation type="submission" date="2020-06" db="EMBL/GenBank/DDBJ databases">
        <title>Draft genome of Bugula neritina, a colonial animal packing powerful symbionts and potential medicines.</title>
        <authorList>
            <person name="Rayko M."/>
        </authorList>
    </citation>
    <scope>NUCLEOTIDE SEQUENCE [LARGE SCALE GENOMIC DNA]</scope>
    <source>
        <strain evidence="12">Kwan_BN1</strain>
    </source>
</reference>
<dbReference type="Pfam" id="PF04130">
    <property type="entry name" value="GCP_C_terminal"/>
    <property type="match status" value="1"/>
</dbReference>
<dbReference type="InterPro" id="IPR041470">
    <property type="entry name" value="GCP_N"/>
</dbReference>
<dbReference type="FunFam" id="1.20.120.1900:FF:000002">
    <property type="entry name" value="Gamma-tubulin complex component"/>
    <property type="match status" value="1"/>
</dbReference>
<evidence type="ECO:0000259" key="11">
    <source>
        <dbReference type="Pfam" id="PF17681"/>
    </source>
</evidence>
<organism evidence="12 13">
    <name type="scientific">Bugula neritina</name>
    <name type="common">Brown bryozoan</name>
    <name type="synonym">Sertularia neritina</name>
    <dbReference type="NCBI Taxonomy" id="10212"/>
    <lineage>
        <taxon>Eukaryota</taxon>
        <taxon>Metazoa</taxon>
        <taxon>Spiralia</taxon>
        <taxon>Lophotrochozoa</taxon>
        <taxon>Bryozoa</taxon>
        <taxon>Gymnolaemata</taxon>
        <taxon>Cheilostomatida</taxon>
        <taxon>Flustrina</taxon>
        <taxon>Buguloidea</taxon>
        <taxon>Bugulidae</taxon>
        <taxon>Bugula</taxon>
    </lineage>
</organism>
<dbReference type="EMBL" id="VXIV02003116">
    <property type="protein sequence ID" value="KAF6021141.1"/>
    <property type="molecule type" value="Genomic_DNA"/>
</dbReference>
<evidence type="ECO:0000256" key="2">
    <source>
        <dbReference type="ARBA" id="ARBA00010337"/>
    </source>
</evidence>
<accession>A0A7J7J6I9</accession>
<dbReference type="InterPro" id="IPR042241">
    <property type="entry name" value="GCP_C_sf"/>
</dbReference>
<dbReference type="InterPro" id="IPR007259">
    <property type="entry name" value="GCP"/>
</dbReference>
<evidence type="ECO:0000256" key="6">
    <source>
        <dbReference type="ARBA" id="ARBA00093403"/>
    </source>
</evidence>
<protein>
    <recommendedName>
        <fullName evidence="8">Gamma-tubulin complex component</fullName>
    </recommendedName>
</protein>
<feature type="domain" description="Gamma tubulin complex component protein N-terminal" evidence="11">
    <location>
        <begin position="225"/>
        <end position="510"/>
    </location>
</feature>